<keyword evidence="4 10" id="KW-0812">Transmembrane</keyword>
<dbReference type="Pfam" id="PF19293">
    <property type="entry name" value="CdaA_N"/>
    <property type="match status" value="1"/>
</dbReference>
<evidence type="ECO:0000256" key="1">
    <source>
        <dbReference type="ARBA" id="ARBA00000877"/>
    </source>
</evidence>
<comment type="caution">
    <text evidence="10">Lacks conserved residue(s) required for the propagation of feature annotation.</text>
</comment>
<comment type="catalytic activity">
    <reaction evidence="1 10">
        <text>2 ATP = 3',3'-c-di-AMP + 2 diphosphate</text>
        <dbReference type="Rhea" id="RHEA:35655"/>
        <dbReference type="ChEBI" id="CHEBI:30616"/>
        <dbReference type="ChEBI" id="CHEBI:33019"/>
        <dbReference type="ChEBI" id="CHEBI:71500"/>
        <dbReference type="EC" id="2.7.7.85"/>
    </reaction>
</comment>
<evidence type="ECO:0000256" key="5">
    <source>
        <dbReference type="ARBA" id="ARBA00022695"/>
    </source>
</evidence>
<dbReference type="AlphaFoldDB" id="A0A379DE88"/>
<accession>A0A379DE88</accession>
<feature type="transmembrane region" description="Helical" evidence="10">
    <location>
        <begin position="6"/>
        <end position="28"/>
    </location>
</feature>
<dbReference type="HAMAP" id="MF_01499">
    <property type="entry name" value="DacA"/>
    <property type="match status" value="1"/>
</dbReference>
<feature type="transmembrane region" description="Helical" evidence="10">
    <location>
        <begin position="40"/>
        <end position="56"/>
    </location>
</feature>
<evidence type="ECO:0000256" key="3">
    <source>
        <dbReference type="ARBA" id="ARBA00022679"/>
    </source>
</evidence>
<dbReference type="EC" id="2.7.7.85" evidence="10"/>
<gene>
    <name evidence="10" type="primary">dacA</name>
    <name evidence="12" type="ORF">NCTC11088_01725</name>
</gene>
<evidence type="ECO:0000256" key="9">
    <source>
        <dbReference type="ARBA" id="ARBA00023136"/>
    </source>
</evidence>
<keyword evidence="9 10" id="KW-0472">Membrane</keyword>
<evidence type="ECO:0000313" key="12">
    <source>
        <dbReference type="EMBL" id="SUB75921.1"/>
    </source>
</evidence>
<evidence type="ECO:0000256" key="6">
    <source>
        <dbReference type="ARBA" id="ARBA00022741"/>
    </source>
</evidence>
<keyword evidence="2 10" id="KW-1003">Cell membrane</keyword>
<reference evidence="12 13" key="1">
    <citation type="submission" date="2018-06" db="EMBL/GenBank/DDBJ databases">
        <authorList>
            <consortium name="Pathogen Informatics"/>
            <person name="Doyle S."/>
        </authorList>
    </citation>
    <scope>NUCLEOTIDE SEQUENCE [LARGE SCALE GENOMIC DNA]</scope>
    <source>
        <strain evidence="12 13">NCTC11088</strain>
    </source>
</reference>
<keyword evidence="3 10" id="KW-0808">Transferase</keyword>
<protein>
    <recommendedName>
        <fullName evidence="10">Diadenylate cyclase</fullName>
        <shortName evidence="10">DAC</shortName>
        <ecNumber evidence="10">2.7.7.85</ecNumber>
    </recommendedName>
    <alternativeName>
        <fullName evidence="10">Cyclic-di-AMP synthase</fullName>
        <shortName evidence="10">c-di-AMP synthase</shortName>
    </alternativeName>
</protein>
<evidence type="ECO:0000256" key="2">
    <source>
        <dbReference type="ARBA" id="ARBA00022475"/>
    </source>
</evidence>
<name>A0A379DE88_9FIRM</name>
<dbReference type="InterPro" id="IPR014046">
    <property type="entry name" value="C-di-AMP_synthase"/>
</dbReference>
<evidence type="ECO:0000256" key="8">
    <source>
        <dbReference type="ARBA" id="ARBA00022989"/>
    </source>
</evidence>
<dbReference type="EMBL" id="UGTH01000001">
    <property type="protein sequence ID" value="SUB75921.1"/>
    <property type="molecule type" value="Genomic_DNA"/>
</dbReference>
<dbReference type="InterPro" id="IPR050338">
    <property type="entry name" value="DisA"/>
</dbReference>
<dbReference type="InterPro" id="IPR034701">
    <property type="entry name" value="CdaA"/>
</dbReference>
<keyword evidence="7 10" id="KW-0067">ATP-binding</keyword>
<dbReference type="FunFam" id="3.40.1700.10:FF:000002">
    <property type="entry name" value="Diadenylate cyclase"/>
    <property type="match status" value="1"/>
</dbReference>
<dbReference type="RefSeq" id="WP_004821371.1">
    <property type="nucleotide sequence ID" value="NZ_UGTH01000001.1"/>
</dbReference>
<keyword evidence="8 10" id="KW-1133">Transmembrane helix</keyword>
<comment type="function">
    <text evidence="10">Catalyzes the condensation of 2 ATP molecules into cyclic di-AMP (c-di-AMP), a second messenger used to regulate differing processes in different bacteria.</text>
</comment>
<evidence type="ECO:0000259" key="11">
    <source>
        <dbReference type="PROSITE" id="PS51794"/>
    </source>
</evidence>
<dbReference type="PANTHER" id="PTHR34185:SF1">
    <property type="entry name" value="DIADENYLATE CYCLASE"/>
    <property type="match status" value="1"/>
</dbReference>
<evidence type="ECO:0000313" key="13">
    <source>
        <dbReference type="Proteomes" id="UP000254777"/>
    </source>
</evidence>
<keyword evidence="5 10" id="KW-0548">Nucleotidyltransferase</keyword>
<dbReference type="GO" id="GO:0004016">
    <property type="term" value="F:adenylate cyclase activity"/>
    <property type="evidence" value="ECO:0007669"/>
    <property type="project" value="UniProtKB-UniRule"/>
</dbReference>
<evidence type="ECO:0000256" key="10">
    <source>
        <dbReference type="HAMAP-Rule" id="MF_01499"/>
    </source>
</evidence>
<comment type="subunit">
    <text evidence="10">Probably a homodimer.</text>
</comment>
<dbReference type="Pfam" id="PF02457">
    <property type="entry name" value="DAC"/>
    <property type="match status" value="1"/>
</dbReference>
<evidence type="ECO:0000256" key="4">
    <source>
        <dbReference type="ARBA" id="ARBA00022692"/>
    </source>
</evidence>
<evidence type="ECO:0000256" key="7">
    <source>
        <dbReference type="ARBA" id="ARBA00022840"/>
    </source>
</evidence>
<dbReference type="InterPro" id="IPR036888">
    <property type="entry name" value="DNA_integrity_DisA_N_sf"/>
</dbReference>
<proteinExistence type="inferred from homology"/>
<dbReference type="GO" id="GO:0106408">
    <property type="term" value="F:diadenylate cyclase activity"/>
    <property type="evidence" value="ECO:0007669"/>
    <property type="project" value="UniProtKB-EC"/>
</dbReference>
<dbReference type="InterPro" id="IPR045585">
    <property type="entry name" value="CdaA_N"/>
</dbReference>
<dbReference type="Proteomes" id="UP000254777">
    <property type="component" value="Unassembled WGS sequence"/>
</dbReference>
<keyword evidence="6 10" id="KW-0547">Nucleotide-binding</keyword>
<dbReference type="NCBIfam" id="TIGR00159">
    <property type="entry name" value="diadenylate cyclase CdaA"/>
    <property type="match status" value="1"/>
</dbReference>
<dbReference type="InterPro" id="IPR003390">
    <property type="entry name" value="DNA_integrity_scan_DisA_N"/>
</dbReference>
<dbReference type="PIRSF" id="PIRSF004793">
    <property type="entry name" value="UCP004793"/>
    <property type="match status" value="1"/>
</dbReference>
<feature type="domain" description="DAC" evidence="11">
    <location>
        <begin position="82"/>
        <end position="243"/>
    </location>
</feature>
<dbReference type="PROSITE" id="PS51794">
    <property type="entry name" value="DAC"/>
    <property type="match status" value="1"/>
</dbReference>
<comment type="similarity">
    <text evidence="10">Belongs to the adenylate cyclase family. DacA/CdaA subfamily.</text>
</comment>
<sequence>MNLQEIFNYIRIIDIIDIFIIAVLTYNCLKLWQGTRAEQLAKGIIVILILTKLSEWGEFYTIYWLLDKVMTWGIVAILVVFQPELRRGLELIGRSSSSFRNSREVVVIPKTVTEICDAIGSLARQKIGALIIIERQTGLNEIVETGTKVDGLVSSSLIINIFIPNTPLHDGAVIVKGDRIVAASCFLPLSDSDNISKELGTRHRAGIGISEKSDCLSIMVSEETGSISVAEKGKISRYLDLETLETILNKIYNPSLVNQNALFKWKFGGERNAKNE</sequence>
<dbReference type="Gene3D" id="3.40.1700.10">
    <property type="entry name" value="DNA integrity scanning protein, DisA, N-terminal domain"/>
    <property type="match status" value="1"/>
</dbReference>
<dbReference type="SUPFAM" id="SSF143597">
    <property type="entry name" value="YojJ-like"/>
    <property type="match status" value="1"/>
</dbReference>
<organism evidence="12 13">
    <name type="scientific">Peptoniphilus indolicus</name>
    <dbReference type="NCBI Taxonomy" id="33030"/>
    <lineage>
        <taxon>Bacteria</taxon>
        <taxon>Bacillati</taxon>
        <taxon>Bacillota</taxon>
        <taxon>Tissierellia</taxon>
        <taxon>Tissierellales</taxon>
        <taxon>Peptoniphilaceae</taxon>
        <taxon>Peptoniphilus</taxon>
    </lineage>
</organism>
<dbReference type="GO" id="GO:0005524">
    <property type="term" value="F:ATP binding"/>
    <property type="evidence" value="ECO:0007669"/>
    <property type="project" value="UniProtKB-UniRule"/>
</dbReference>
<dbReference type="GO" id="GO:0006171">
    <property type="term" value="P:cAMP biosynthetic process"/>
    <property type="evidence" value="ECO:0007669"/>
    <property type="project" value="InterPro"/>
</dbReference>
<dbReference type="PANTHER" id="PTHR34185">
    <property type="entry name" value="DIADENYLATE CYCLASE"/>
    <property type="match status" value="1"/>
</dbReference>